<dbReference type="PRINTS" id="PR00080">
    <property type="entry name" value="SDRFAMILY"/>
</dbReference>
<accession>A0AA41R627</accession>
<feature type="domain" description="Ketoreductase" evidence="4">
    <location>
        <begin position="10"/>
        <end position="190"/>
    </location>
</feature>
<reference evidence="5" key="1">
    <citation type="submission" date="2022-04" db="EMBL/GenBank/DDBJ databases">
        <title>Desulfatitalea alkaliphila sp. nov., a novel anaerobic sulfate-reducing bacterium isolated from terrestrial mud volcano, Taman Peninsula, Russia.</title>
        <authorList>
            <person name="Khomyakova M.A."/>
            <person name="Merkel A.Y."/>
            <person name="Slobodkin A.I."/>
        </authorList>
    </citation>
    <scope>NUCLEOTIDE SEQUENCE</scope>
    <source>
        <strain evidence="5">M08but</strain>
    </source>
</reference>
<keyword evidence="2" id="KW-0560">Oxidoreductase</keyword>
<proteinExistence type="inferred from homology"/>
<comment type="caution">
    <text evidence="5">The sequence shown here is derived from an EMBL/GenBank/DDBJ whole genome shotgun (WGS) entry which is preliminary data.</text>
</comment>
<evidence type="ECO:0000256" key="1">
    <source>
        <dbReference type="ARBA" id="ARBA00006484"/>
    </source>
</evidence>
<comment type="similarity">
    <text evidence="1 3">Belongs to the short-chain dehydrogenases/reductases (SDR) family.</text>
</comment>
<dbReference type="PANTHER" id="PTHR42879">
    <property type="entry name" value="3-OXOACYL-(ACYL-CARRIER-PROTEIN) REDUCTASE"/>
    <property type="match status" value="1"/>
</dbReference>
<dbReference type="InterPro" id="IPR020904">
    <property type="entry name" value="Sc_DH/Rdtase_CS"/>
</dbReference>
<dbReference type="Proteomes" id="UP001165427">
    <property type="component" value="Unassembled WGS sequence"/>
</dbReference>
<dbReference type="EMBL" id="JALJRB010000040">
    <property type="protein sequence ID" value="MCJ8503034.1"/>
    <property type="molecule type" value="Genomic_DNA"/>
</dbReference>
<gene>
    <name evidence="5" type="ORF">MRX98_20835</name>
</gene>
<dbReference type="InterPro" id="IPR036291">
    <property type="entry name" value="NAD(P)-bd_dom_sf"/>
</dbReference>
<dbReference type="PROSITE" id="PS00061">
    <property type="entry name" value="ADH_SHORT"/>
    <property type="match status" value="1"/>
</dbReference>
<keyword evidence="6" id="KW-1185">Reference proteome</keyword>
<evidence type="ECO:0000259" key="4">
    <source>
        <dbReference type="SMART" id="SM00822"/>
    </source>
</evidence>
<dbReference type="RefSeq" id="WP_246914743.1">
    <property type="nucleotide sequence ID" value="NZ_JALJRB010000040.1"/>
</dbReference>
<dbReference type="AlphaFoldDB" id="A0AA41R627"/>
<sequence>MHVYDDMAGKVALITGASGDIGLSIAKHLALLECIVYAGFRTNGDPLNRLNDEMVADGAKIFPVQCDITIEAERERLLDRIREEQGALHILINNAGKYRDNLFSRMSSDEFEDVVKTNLFGAFNMSRAALRLLRAAKNAAVINISSISGMTHSFGQSNYSASKAGLIGLTRTMAGELAPKGVRVNAIAPGLIDSAMTKRVPRNIIRQTMSAIPMNRLGEASEVAEVVSFLSSSASSYIVGQTIIVDGGLIMR</sequence>
<dbReference type="Gene3D" id="3.40.50.720">
    <property type="entry name" value="NAD(P)-binding Rossmann-like Domain"/>
    <property type="match status" value="1"/>
</dbReference>
<evidence type="ECO:0000256" key="2">
    <source>
        <dbReference type="ARBA" id="ARBA00023002"/>
    </source>
</evidence>
<dbReference type="SUPFAM" id="SSF51735">
    <property type="entry name" value="NAD(P)-binding Rossmann-fold domains"/>
    <property type="match status" value="1"/>
</dbReference>
<dbReference type="GO" id="GO:0032787">
    <property type="term" value="P:monocarboxylic acid metabolic process"/>
    <property type="evidence" value="ECO:0007669"/>
    <property type="project" value="UniProtKB-ARBA"/>
</dbReference>
<dbReference type="SMART" id="SM00822">
    <property type="entry name" value="PKS_KR"/>
    <property type="match status" value="1"/>
</dbReference>
<dbReference type="InterPro" id="IPR050259">
    <property type="entry name" value="SDR"/>
</dbReference>
<dbReference type="InterPro" id="IPR002347">
    <property type="entry name" value="SDR_fam"/>
</dbReference>
<dbReference type="Pfam" id="PF00106">
    <property type="entry name" value="adh_short"/>
    <property type="match status" value="1"/>
</dbReference>
<dbReference type="PRINTS" id="PR00081">
    <property type="entry name" value="GDHRDH"/>
</dbReference>
<evidence type="ECO:0000313" key="5">
    <source>
        <dbReference type="EMBL" id="MCJ8503034.1"/>
    </source>
</evidence>
<protein>
    <submittedName>
        <fullName evidence="5">SDR family oxidoreductase</fullName>
    </submittedName>
</protein>
<evidence type="ECO:0000256" key="3">
    <source>
        <dbReference type="RuleBase" id="RU000363"/>
    </source>
</evidence>
<dbReference type="InterPro" id="IPR057326">
    <property type="entry name" value="KR_dom"/>
</dbReference>
<name>A0AA41R627_9BACT</name>
<organism evidence="5 6">
    <name type="scientific">Desulfatitalea alkaliphila</name>
    <dbReference type="NCBI Taxonomy" id="2929485"/>
    <lineage>
        <taxon>Bacteria</taxon>
        <taxon>Pseudomonadati</taxon>
        <taxon>Thermodesulfobacteriota</taxon>
        <taxon>Desulfobacteria</taxon>
        <taxon>Desulfobacterales</taxon>
        <taxon>Desulfosarcinaceae</taxon>
        <taxon>Desulfatitalea</taxon>
    </lineage>
</organism>
<dbReference type="GO" id="GO:0016491">
    <property type="term" value="F:oxidoreductase activity"/>
    <property type="evidence" value="ECO:0007669"/>
    <property type="project" value="UniProtKB-KW"/>
</dbReference>
<dbReference type="PANTHER" id="PTHR42879:SF2">
    <property type="entry name" value="3-OXOACYL-[ACYL-CARRIER-PROTEIN] REDUCTASE FABG"/>
    <property type="match status" value="1"/>
</dbReference>
<dbReference type="FunFam" id="3.40.50.720:FF:000173">
    <property type="entry name" value="3-oxoacyl-[acyl-carrier protein] reductase"/>
    <property type="match status" value="1"/>
</dbReference>
<evidence type="ECO:0000313" key="6">
    <source>
        <dbReference type="Proteomes" id="UP001165427"/>
    </source>
</evidence>